<dbReference type="EMBL" id="JO842467">
    <property type="protein sequence ID" value="AEO34084.1"/>
    <property type="molecule type" value="mRNA"/>
</dbReference>
<dbReference type="SUPFAM" id="SSF81296">
    <property type="entry name" value="E set domains"/>
    <property type="match status" value="1"/>
</dbReference>
<reference evidence="2" key="1">
    <citation type="journal article" date="2011" name="PLoS ONE">
        <title>A deep insight into the sialotranscriptome of the gulf coast tick, Amblyomma maculatum.</title>
        <authorList>
            <person name="Karim S."/>
            <person name="Singh P."/>
            <person name="Ribeiro J.M."/>
        </authorList>
    </citation>
    <scope>NUCLEOTIDE SEQUENCE</scope>
    <source>
        <tissue evidence="2">Salivary gland</tissue>
    </source>
</reference>
<dbReference type="Gene3D" id="2.60.40.770">
    <property type="match status" value="1"/>
</dbReference>
<name>G3MKR6_AMBMU</name>
<feature type="domain" description="MD-2-related lipid-recognition" evidence="1">
    <location>
        <begin position="140"/>
        <end position="256"/>
    </location>
</feature>
<organism evidence="2">
    <name type="scientific">Amblyomma maculatum</name>
    <name type="common">Gulf Coast tick</name>
    <dbReference type="NCBI Taxonomy" id="34609"/>
    <lineage>
        <taxon>Eukaryota</taxon>
        <taxon>Metazoa</taxon>
        <taxon>Ecdysozoa</taxon>
        <taxon>Arthropoda</taxon>
        <taxon>Chelicerata</taxon>
        <taxon>Arachnida</taxon>
        <taxon>Acari</taxon>
        <taxon>Parasitiformes</taxon>
        <taxon>Ixodida</taxon>
        <taxon>Ixodoidea</taxon>
        <taxon>Ixodidae</taxon>
        <taxon>Amblyomminae</taxon>
        <taxon>Amblyomma</taxon>
    </lineage>
</organism>
<evidence type="ECO:0000259" key="1">
    <source>
        <dbReference type="SMART" id="SM00737"/>
    </source>
</evidence>
<proteinExistence type="evidence at transcript level"/>
<dbReference type="InterPro" id="IPR003172">
    <property type="entry name" value="ML_dom"/>
</dbReference>
<evidence type="ECO:0000313" key="2">
    <source>
        <dbReference type="EMBL" id="AEO34084.1"/>
    </source>
</evidence>
<accession>G3MKR6</accession>
<protein>
    <recommendedName>
        <fullName evidence="1">MD-2-related lipid-recognition domain-containing protein</fullName>
    </recommendedName>
</protein>
<dbReference type="InterPro" id="IPR014756">
    <property type="entry name" value="Ig_E-set"/>
</dbReference>
<dbReference type="SMART" id="SM00737">
    <property type="entry name" value="ML"/>
    <property type="match status" value="1"/>
</dbReference>
<dbReference type="AlphaFoldDB" id="G3MKR6"/>
<sequence>MQAVKLKVQAWAESNKILGELQNGFRNAFWRPFLRFAASRWPSSLFLVTSSAVGEARCIAARSPGAIQVSREIHAVRGWHRSRRYTPTPQAIMLSADRVTRVSLPMVLYFAAAVLISGLAVGDAGDVQYKECCKTYPGRAANCTAKDISIKMENCSSDSCVLNSDAPTMINITFTAGSRSEEVFLDARYDWLDIWMPYPQLQRLCNDTVPCPIEENTTYNATITLPAPTLPLSGPTEFQIRFSGAKPEVLCVNFTLMAE</sequence>
<dbReference type="Pfam" id="PF02221">
    <property type="entry name" value="E1_DerP2_DerF2"/>
    <property type="match status" value="1"/>
</dbReference>